<feature type="domain" description="PAC" evidence="4">
    <location>
        <begin position="227"/>
        <end position="279"/>
    </location>
</feature>
<dbReference type="PANTHER" id="PTHR44757">
    <property type="entry name" value="DIGUANYLATE CYCLASE DGCP"/>
    <property type="match status" value="1"/>
</dbReference>
<feature type="coiled-coil region" evidence="2">
    <location>
        <begin position="127"/>
        <end position="154"/>
    </location>
</feature>
<dbReference type="InterPro" id="IPR043128">
    <property type="entry name" value="Rev_trsase/Diguanyl_cyclase"/>
</dbReference>
<evidence type="ECO:0000256" key="2">
    <source>
        <dbReference type="SAM" id="Coils"/>
    </source>
</evidence>
<feature type="domain" description="EAL" evidence="5">
    <location>
        <begin position="453"/>
        <end position="707"/>
    </location>
</feature>
<evidence type="ECO:0000256" key="1">
    <source>
        <dbReference type="PROSITE-ProRule" id="PRU00169"/>
    </source>
</evidence>
<dbReference type="InterPro" id="IPR001633">
    <property type="entry name" value="EAL_dom"/>
</dbReference>
<dbReference type="Pfam" id="PF08448">
    <property type="entry name" value="PAS_4"/>
    <property type="match status" value="1"/>
</dbReference>
<evidence type="ECO:0000259" key="3">
    <source>
        <dbReference type="PROSITE" id="PS50110"/>
    </source>
</evidence>
<name>A0A2N3PQ81_9PROT</name>
<dbReference type="Proteomes" id="UP000233293">
    <property type="component" value="Unassembled WGS sequence"/>
</dbReference>
<reference evidence="8" key="1">
    <citation type="submission" date="2017-12" db="EMBL/GenBank/DDBJ databases">
        <title>Draft genome sequence of Telmatospirillum siberiense 26-4b1T, an acidotolerant peatland alphaproteobacterium potentially involved in sulfur cycling.</title>
        <authorList>
            <person name="Hausmann B."/>
            <person name="Pjevac P."/>
            <person name="Schreck K."/>
            <person name="Herbold C.W."/>
            <person name="Daims H."/>
            <person name="Wagner M."/>
            <person name="Pester M."/>
            <person name="Loy A."/>
        </authorList>
    </citation>
    <scope>NUCLEOTIDE SEQUENCE [LARGE SCALE GENOMIC DNA]</scope>
    <source>
        <strain evidence="8">26-4b1</strain>
    </source>
</reference>
<dbReference type="NCBIfam" id="TIGR00254">
    <property type="entry name" value="GGDEF"/>
    <property type="match status" value="1"/>
</dbReference>
<dbReference type="CDD" id="cd01948">
    <property type="entry name" value="EAL"/>
    <property type="match status" value="1"/>
</dbReference>
<dbReference type="InterPro" id="IPR001789">
    <property type="entry name" value="Sig_transdc_resp-reg_receiver"/>
</dbReference>
<dbReference type="SMART" id="SM00267">
    <property type="entry name" value="GGDEF"/>
    <property type="match status" value="1"/>
</dbReference>
<sequence length="712" mass="79136">MSFIVVVDDRATNRNILCRLARSLEAGAEAVAFDRPALALAAMRERLPDLIITDFNMPEMDGAEFVTRCRRDLADPEIPIVVITAYEDRDFRYRALEAGATDFLLSPIDHREFRTRTGNLLTIGRQRRIIRQRATLLERELDEALRQQAEALRRSEMKLRRLIDTVPALIVTSDGEGRCLMVNSYRNLLASGPDVQNGTVEGLFGSDYWRRHAPLDRRVLETGQMQPPFEEYLSDAFGHERVFLTSKTPLFANDGRIDAVVTVSLDVTDRKEAEDCLVYPADYDHVSGLPNRRMAIDRLSQEMVRALPDETRVALLYVDLDSFKKVNDLVGRAVGDRLLVNAAARLSDCVGTADTVARLSGDEFLAILPDCKRDHPLDAVAHRMIDALDRPFLIDGEEFHIGASVGISIFPENGSAPEDLIQHAKAAMYRAKAAGGACYRFFSEEMTESAARRVEMEALLQHALERQEFHLAYQPIADVRTGDVIGMEALLRWNSRELGTVPPDSFIPLAEETGLIVPIGRWALKAACRQAADWQRASGKAVTIAVNVSYRQFVGNDFVAETAAALAETGLPPETLVLEITERLLMRDVRHALDALDRLRKMGVRLALDDFGSGYASIMYLKRFPFNALKIDKAFIADAPDNPDGGALVSAIIGMAQSLGLEIVGEGVETKAQLDFLKIHGCHHYQGYLISRPSEAEAFERLMANGRAAESP</sequence>
<keyword evidence="1" id="KW-0597">Phosphoprotein</keyword>
<proteinExistence type="predicted"/>
<dbReference type="PROSITE" id="PS50887">
    <property type="entry name" value="GGDEF"/>
    <property type="match status" value="1"/>
</dbReference>
<comment type="caution">
    <text evidence="7">The sequence shown here is derived from an EMBL/GenBank/DDBJ whole genome shotgun (WGS) entry which is preliminary data.</text>
</comment>
<dbReference type="Pfam" id="PF00072">
    <property type="entry name" value="Response_reg"/>
    <property type="match status" value="1"/>
</dbReference>
<feature type="modified residue" description="4-aspartylphosphate" evidence="1">
    <location>
        <position position="54"/>
    </location>
</feature>
<dbReference type="InterPro" id="IPR013656">
    <property type="entry name" value="PAS_4"/>
</dbReference>
<dbReference type="SMART" id="SM00448">
    <property type="entry name" value="REC"/>
    <property type="match status" value="1"/>
</dbReference>
<dbReference type="CDD" id="cd01949">
    <property type="entry name" value="GGDEF"/>
    <property type="match status" value="1"/>
</dbReference>
<dbReference type="Gene3D" id="3.40.50.2300">
    <property type="match status" value="1"/>
</dbReference>
<dbReference type="Gene3D" id="3.30.70.270">
    <property type="match status" value="1"/>
</dbReference>
<dbReference type="PROSITE" id="PS50883">
    <property type="entry name" value="EAL"/>
    <property type="match status" value="1"/>
</dbReference>
<evidence type="ECO:0000313" key="7">
    <source>
        <dbReference type="EMBL" id="PKU22547.1"/>
    </source>
</evidence>
<dbReference type="InterPro" id="IPR000160">
    <property type="entry name" value="GGDEF_dom"/>
</dbReference>
<dbReference type="InterPro" id="IPR035965">
    <property type="entry name" value="PAS-like_dom_sf"/>
</dbReference>
<dbReference type="SUPFAM" id="SSF141868">
    <property type="entry name" value="EAL domain-like"/>
    <property type="match status" value="1"/>
</dbReference>
<feature type="domain" description="GGDEF" evidence="6">
    <location>
        <begin position="311"/>
        <end position="444"/>
    </location>
</feature>
<gene>
    <name evidence="7" type="ORF">CWS72_21060</name>
</gene>
<dbReference type="FunFam" id="3.20.20.450:FF:000001">
    <property type="entry name" value="Cyclic di-GMP phosphodiesterase yahA"/>
    <property type="match status" value="1"/>
</dbReference>
<keyword evidence="2" id="KW-0175">Coiled coil</keyword>
<accession>A0A2N3PQ81</accession>
<dbReference type="PANTHER" id="PTHR44757:SF2">
    <property type="entry name" value="BIOFILM ARCHITECTURE MAINTENANCE PROTEIN MBAA"/>
    <property type="match status" value="1"/>
</dbReference>
<dbReference type="RefSeq" id="WP_101252618.1">
    <property type="nucleotide sequence ID" value="NZ_PIUM01000030.1"/>
</dbReference>
<dbReference type="SUPFAM" id="SSF55785">
    <property type="entry name" value="PYP-like sensor domain (PAS domain)"/>
    <property type="match status" value="1"/>
</dbReference>
<dbReference type="Pfam" id="PF00563">
    <property type="entry name" value="EAL"/>
    <property type="match status" value="1"/>
</dbReference>
<evidence type="ECO:0000313" key="8">
    <source>
        <dbReference type="Proteomes" id="UP000233293"/>
    </source>
</evidence>
<dbReference type="SUPFAM" id="SSF55073">
    <property type="entry name" value="Nucleotide cyclase"/>
    <property type="match status" value="1"/>
</dbReference>
<feature type="domain" description="Response regulatory" evidence="3">
    <location>
        <begin position="3"/>
        <end position="121"/>
    </location>
</feature>
<evidence type="ECO:0000259" key="6">
    <source>
        <dbReference type="PROSITE" id="PS50887"/>
    </source>
</evidence>
<keyword evidence="8" id="KW-1185">Reference proteome</keyword>
<dbReference type="AlphaFoldDB" id="A0A2N3PQ81"/>
<dbReference type="SMART" id="SM00052">
    <property type="entry name" value="EAL"/>
    <property type="match status" value="1"/>
</dbReference>
<dbReference type="Gene3D" id="3.30.450.20">
    <property type="entry name" value="PAS domain"/>
    <property type="match status" value="1"/>
</dbReference>
<dbReference type="InterPro" id="IPR011006">
    <property type="entry name" value="CheY-like_superfamily"/>
</dbReference>
<evidence type="ECO:0000259" key="4">
    <source>
        <dbReference type="PROSITE" id="PS50113"/>
    </source>
</evidence>
<dbReference type="GO" id="GO:0000160">
    <property type="term" value="P:phosphorelay signal transduction system"/>
    <property type="evidence" value="ECO:0007669"/>
    <property type="project" value="InterPro"/>
</dbReference>
<dbReference type="InterPro" id="IPR052155">
    <property type="entry name" value="Biofilm_reg_signaling"/>
</dbReference>
<protein>
    <submittedName>
        <fullName evidence="7">Diguanylate cyclase</fullName>
    </submittedName>
</protein>
<dbReference type="InterPro" id="IPR000014">
    <property type="entry name" value="PAS"/>
</dbReference>
<dbReference type="SUPFAM" id="SSF52172">
    <property type="entry name" value="CheY-like"/>
    <property type="match status" value="1"/>
</dbReference>
<evidence type="ECO:0000259" key="5">
    <source>
        <dbReference type="PROSITE" id="PS50883"/>
    </source>
</evidence>
<organism evidence="7 8">
    <name type="scientific">Telmatospirillum siberiense</name>
    <dbReference type="NCBI Taxonomy" id="382514"/>
    <lineage>
        <taxon>Bacteria</taxon>
        <taxon>Pseudomonadati</taxon>
        <taxon>Pseudomonadota</taxon>
        <taxon>Alphaproteobacteria</taxon>
        <taxon>Rhodospirillales</taxon>
        <taxon>Rhodospirillaceae</taxon>
        <taxon>Telmatospirillum</taxon>
    </lineage>
</organism>
<dbReference type="PROSITE" id="PS50110">
    <property type="entry name" value="RESPONSE_REGULATORY"/>
    <property type="match status" value="1"/>
</dbReference>
<dbReference type="Pfam" id="PF00990">
    <property type="entry name" value="GGDEF"/>
    <property type="match status" value="1"/>
</dbReference>
<dbReference type="InterPro" id="IPR029787">
    <property type="entry name" value="Nucleotide_cyclase"/>
</dbReference>
<dbReference type="InterPro" id="IPR035919">
    <property type="entry name" value="EAL_sf"/>
</dbReference>
<dbReference type="OrthoDB" id="7251575at2"/>
<dbReference type="EMBL" id="PIUM01000030">
    <property type="protein sequence ID" value="PKU22547.1"/>
    <property type="molecule type" value="Genomic_DNA"/>
</dbReference>
<dbReference type="PROSITE" id="PS50113">
    <property type="entry name" value="PAC"/>
    <property type="match status" value="1"/>
</dbReference>
<dbReference type="NCBIfam" id="TIGR00229">
    <property type="entry name" value="sensory_box"/>
    <property type="match status" value="1"/>
</dbReference>
<dbReference type="InterPro" id="IPR000700">
    <property type="entry name" value="PAS-assoc_C"/>
</dbReference>
<dbReference type="Gene3D" id="3.20.20.450">
    <property type="entry name" value="EAL domain"/>
    <property type="match status" value="1"/>
</dbReference>